<dbReference type="FunFam" id="3.40.50.80:FF:000001">
    <property type="entry name" value="NADPH--cytochrome P450 reductase 1"/>
    <property type="match status" value="1"/>
</dbReference>
<dbReference type="InterPro" id="IPR023173">
    <property type="entry name" value="NADPH_Cyt_P450_Rdtase_alpha"/>
</dbReference>
<dbReference type="GO" id="GO:0042128">
    <property type="term" value="P:nitrate assimilation"/>
    <property type="evidence" value="ECO:0007669"/>
    <property type="project" value="UniProtKB-KW"/>
</dbReference>
<keyword evidence="9" id="KW-0285">Flavoprotein</keyword>
<comment type="caution">
    <text evidence="23">The sequence shown here is derived from an EMBL/GenBank/DDBJ whole genome shotgun (WGS) entry which is preliminary data.</text>
</comment>
<reference evidence="23 24" key="1">
    <citation type="submission" date="2013-02" db="EMBL/GenBank/DDBJ databases">
        <title>Whole genome shotgun sequence of Gordonia malaquae NBRC 108250.</title>
        <authorList>
            <person name="Yoshida I."/>
            <person name="Hosoyama A."/>
            <person name="Tsuchikane K."/>
            <person name="Ando Y."/>
            <person name="Baba S."/>
            <person name="Ohji S."/>
            <person name="Hamada M."/>
            <person name="Tamura T."/>
            <person name="Yamazoe A."/>
            <person name="Yamazaki S."/>
            <person name="Fujita N."/>
        </authorList>
    </citation>
    <scope>NUCLEOTIDE SEQUENCE [LARGE SCALE GENOMIC DNA]</scope>
    <source>
        <strain evidence="23 24">NBRC 108250</strain>
    </source>
</reference>
<dbReference type="InterPro" id="IPR006657">
    <property type="entry name" value="MoPterin_dinucl-bd_dom"/>
</dbReference>
<evidence type="ECO:0000256" key="10">
    <source>
        <dbReference type="ARBA" id="ARBA00022643"/>
    </source>
</evidence>
<comment type="similarity">
    <text evidence="5">Belongs to the prokaryotic molybdopterin-containing oxidoreductase family. NasA/NapA/NarB subfamily.</text>
</comment>
<evidence type="ECO:0000256" key="12">
    <source>
        <dbReference type="ARBA" id="ARBA00022827"/>
    </source>
</evidence>
<dbReference type="Gene3D" id="2.40.30.10">
    <property type="entry name" value="Translation factors"/>
    <property type="match status" value="1"/>
</dbReference>
<dbReference type="InterPro" id="IPR041957">
    <property type="entry name" value="CT_Nitrate-R-NapA-like"/>
</dbReference>
<evidence type="ECO:0000256" key="7">
    <source>
        <dbReference type="ARBA" id="ARBA00022485"/>
    </source>
</evidence>
<dbReference type="EC" id="1.8.1.2" evidence="6"/>
<accession>M3UJP4</accession>
<dbReference type="SUPFAM" id="SSF50692">
    <property type="entry name" value="ADC-like"/>
    <property type="match status" value="1"/>
</dbReference>
<dbReference type="InterPro" id="IPR050123">
    <property type="entry name" value="Prok_molybdopt-oxidoreductase"/>
</dbReference>
<organism evidence="23 24">
    <name type="scientific">Gordonia malaquae NBRC 108250</name>
    <dbReference type="NCBI Taxonomy" id="1223542"/>
    <lineage>
        <taxon>Bacteria</taxon>
        <taxon>Bacillati</taxon>
        <taxon>Actinomycetota</taxon>
        <taxon>Actinomycetes</taxon>
        <taxon>Mycobacteriales</taxon>
        <taxon>Gordoniaceae</taxon>
        <taxon>Gordonia</taxon>
    </lineage>
</organism>
<dbReference type="PROSITE" id="PS50902">
    <property type="entry name" value="FLAVODOXIN_LIKE"/>
    <property type="match status" value="1"/>
</dbReference>
<protein>
    <recommendedName>
        <fullName evidence="6">assimilatory sulfite reductase (NADPH)</fullName>
        <ecNumber evidence="6">1.8.1.2</ecNumber>
    </recommendedName>
</protein>
<feature type="domain" description="FAD-binding FR-type" evidence="21">
    <location>
        <begin position="980"/>
        <end position="1195"/>
    </location>
</feature>
<dbReference type="OrthoDB" id="7376058at2"/>
<dbReference type="InterPro" id="IPR017938">
    <property type="entry name" value="Riboflavin_synthase-like_b-brl"/>
</dbReference>
<keyword evidence="13" id="KW-0521">NADP</keyword>
<dbReference type="InterPro" id="IPR009010">
    <property type="entry name" value="Asp_de-COase-like_dom_sf"/>
</dbReference>
<dbReference type="SUPFAM" id="SSF63380">
    <property type="entry name" value="Riboflavin synthase domain-like"/>
    <property type="match status" value="1"/>
</dbReference>
<proteinExistence type="inferred from homology"/>
<dbReference type="Pfam" id="PF00258">
    <property type="entry name" value="Flavodoxin_1"/>
    <property type="match status" value="1"/>
</dbReference>
<dbReference type="Pfam" id="PF04879">
    <property type="entry name" value="Molybdop_Fe4S4"/>
    <property type="match status" value="1"/>
</dbReference>
<keyword evidence="24" id="KW-1185">Reference proteome</keyword>
<dbReference type="PANTHER" id="PTHR43105:SF9">
    <property type="entry name" value="NADPH-FE(3+) OXIDOREDUCTASE SUBUNIT ALPHA"/>
    <property type="match status" value="1"/>
</dbReference>
<dbReference type="RefSeq" id="WP_008378320.1">
    <property type="nucleotide sequence ID" value="NZ_BAOP01000012.1"/>
</dbReference>
<dbReference type="InterPro" id="IPR008254">
    <property type="entry name" value="Flavodoxin/NO_synth"/>
</dbReference>
<dbReference type="CDD" id="cd06199">
    <property type="entry name" value="SiR"/>
    <property type="match status" value="1"/>
</dbReference>
<evidence type="ECO:0000259" key="21">
    <source>
        <dbReference type="PROSITE" id="PS51384"/>
    </source>
</evidence>
<dbReference type="Pfam" id="PF01568">
    <property type="entry name" value="Molydop_binding"/>
    <property type="match status" value="1"/>
</dbReference>
<comment type="cofactor">
    <cofactor evidence="4">
        <name>FAD</name>
        <dbReference type="ChEBI" id="CHEBI:57692"/>
    </cofactor>
</comment>
<dbReference type="InterPro" id="IPR017927">
    <property type="entry name" value="FAD-bd_FR_type"/>
</dbReference>
<dbReference type="Pfam" id="PF00384">
    <property type="entry name" value="Molybdopterin"/>
    <property type="match status" value="1"/>
</dbReference>
<dbReference type="Pfam" id="PF00175">
    <property type="entry name" value="NAD_binding_1"/>
    <property type="match status" value="1"/>
</dbReference>
<feature type="compositionally biased region" description="Low complexity" evidence="19">
    <location>
        <begin position="944"/>
        <end position="973"/>
    </location>
</feature>
<keyword evidence="15" id="KW-0408">Iron</keyword>
<dbReference type="GO" id="GO:0004783">
    <property type="term" value="F:sulfite reductase (NADPH) activity"/>
    <property type="evidence" value="ECO:0007669"/>
    <property type="project" value="UniProtKB-EC"/>
</dbReference>
<evidence type="ECO:0000256" key="5">
    <source>
        <dbReference type="ARBA" id="ARBA00008747"/>
    </source>
</evidence>
<evidence type="ECO:0000256" key="9">
    <source>
        <dbReference type="ARBA" id="ARBA00022630"/>
    </source>
</evidence>
<dbReference type="SUPFAM" id="SSF52343">
    <property type="entry name" value="Ferredoxin reductase-like, C-terminal NADP-linked domain"/>
    <property type="match status" value="1"/>
</dbReference>
<dbReference type="PROSITE" id="PS00551">
    <property type="entry name" value="MOLYBDOPTERIN_PROK_1"/>
    <property type="match status" value="1"/>
</dbReference>
<keyword evidence="14" id="KW-0560">Oxidoreductase</keyword>
<comment type="cofactor">
    <cofactor evidence="1">
        <name>FMN</name>
        <dbReference type="ChEBI" id="CHEBI:58210"/>
    </cofactor>
</comment>
<dbReference type="Proteomes" id="UP000035009">
    <property type="component" value="Unassembled WGS sequence"/>
</dbReference>
<dbReference type="Pfam" id="PF00667">
    <property type="entry name" value="FAD_binding_1"/>
    <property type="match status" value="1"/>
</dbReference>
<dbReference type="GO" id="GO:0010181">
    <property type="term" value="F:FMN binding"/>
    <property type="evidence" value="ECO:0007669"/>
    <property type="project" value="InterPro"/>
</dbReference>
<evidence type="ECO:0000256" key="19">
    <source>
        <dbReference type="SAM" id="MobiDB-lite"/>
    </source>
</evidence>
<feature type="domain" description="4Fe-4S Mo/W bis-MGD-type" evidence="22">
    <location>
        <begin position="5"/>
        <end position="61"/>
    </location>
</feature>
<dbReference type="PROSITE" id="PS00932">
    <property type="entry name" value="MOLYBDOPTERIN_PROK_3"/>
    <property type="match status" value="1"/>
</dbReference>
<dbReference type="PRINTS" id="PR00371">
    <property type="entry name" value="FPNCR"/>
</dbReference>
<evidence type="ECO:0000256" key="8">
    <source>
        <dbReference type="ARBA" id="ARBA00022505"/>
    </source>
</evidence>
<dbReference type="CDD" id="cd02791">
    <property type="entry name" value="MopB_CT_Nitrate-R-NapA-like"/>
    <property type="match status" value="1"/>
</dbReference>
<dbReference type="GO" id="GO:0051539">
    <property type="term" value="F:4 iron, 4 sulfur cluster binding"/>
    <property type="evidence" value="ECO:0007669"/>
    <property type="project" value="UniProtKB-KW"/>
</dbReference>
<comment type="cofactor">
    <cofactor evidence="2">
        <name>Mo-bis(molybdopterin guanine dinucleotide)</name>
        <dbReference type="ChEBI" id="CHEBI:60539"/>
    </cofactor>
</comment>
<keyword evidence="12" id="KW-0274">FAD</keyword>
<keyword evidence="17" id="KW-0534">Nitrate assimilation</keyword>
<evidence type="ECO:0000256" key="15">
    <source>
        <dbReference type="ARBA" id="ARBA00023004"/>
    </source>
</evidence>
<dbReference type="PROSITE" id="PS51669">
    <property type="entry name" value="4FE4S_MOW_BIS_MGD"/>
    <property type="match status" value="1"/>
</dbReference>
<name>M3UJP4_GORML</name>
<evidence type="ECO:0000256" key="14">
    <source>
        <dbReference type="ARBA" id="ARBA00023002"/>
    </source>
</evidence>
<dbReference type="SMART" id="SM00926">
    <property type="entry name" value="Molybdop_Fe4S4"/>
    <property type="match status" value="1"/>
</dbReference>
<dbReference type="GO" id="GO:0016020">
    <property type="term" value="C:membrane"/>
    <property type="evidence" value="ECO:0007669"/>
    <property type="project" value="TreeGrafter"/>
</dbReference>
<keyword evidence="11" id="KW-0479">Metal-binding</keyword>
<keyword evidence="8" id="KW-0500">Molybdenum</keyword>
<dbReference type="EMBL" id="BAOP01000012">
    <property type="protein sequence ID" value="GAC79745.1"/>
    <property type="molecule type" value="Genomic_DNA"/>
</dbReference>
<dbReference type="SUPFAM" id="SSF52218">
    <property type="entry name" value="Flavoproteins"/>
    <property type="match status" value="1"/>
</dbReference>
<keyword evidence="7" id="KW-0004">4Fe-4S</keyword>
<dbReference type="InterPro" id="IPR003097">
    <property type="entry name" value="CysJ-like_FAD-binding"/>
</dbReference>
<dbReference type="InterPro" id="IPR027467">
    <property type="entry name" value="MopterinOxRdtase_cofactor_BS"/>
</dbReference>
<dbReference type="Gene3D" id="3.40.228.10">
    <property type="entry name" value="Dimethylsulfoxide Reductase, domain 2"/>
    <property type="match status" value="1"/>
</dbReference>
<evidence type="ECO:0000259" key="22">
    <source>
        <dbReference type="PROSITE" id="PS51669"/>
    </source>
</evidence>
<evidence type="ECO:0000313" key="23">
    <source>
        <dbReference type="EMBL" id="GAC79745.1"/>
    </source>
</evidence>
<sequence length="1346" mass="143288">MNDATRTVDTVCGYCGVGCGLTLTVVDGAVTASKGTPGHPANRGRLCTKGSTTVDMLAAPGRLTSAFVRPDRLSERAAVTTDAAVAEAARRLSAIRDEHGPDSVAVYVSGQMSLEAQYLSNKLTKGFLGTNQIESNSRLCMASAGTGYKQSLGADGPPGSYDDLDHADLFFVIGANMAECHPILYLRMMDRVKAGAKLVVVDPRRTATAAKADIYLPVRPGTDLALLNGLLRLVVDAGGVDQGFIEANTDGWDTMGPLLDEYPPERVAEVTGLAVDDLRAVAQMIVDADEWVSLWTMGLNQSTHGTWHTNAICNLHLATGAICRTGSGPFSLTGQPNAMGGREMGYMGPGLPGQRTALLERDRAEVESVWGLDPGTLRSDPGGGTIDMFERMAAGEIRAAWIICTNPVASVANRQTVIDALERADLVIVQEVFTGTETAEYADIILPAALWTEAEGVMVNSERSLTLCVPAVPPPGDARPDWRLICDVATAMGFGDDFDFPDTAAVFDELKTFHNPRTGWDVRGVDHSRLRGGPVQWPAAPGGPDRNPIRYIDGDGLRFATANGRAQFLARPYLPPAELPDDDFPLLMTTGRLAHQWHTMSKTGRVPKLNRLNPSSFVQLHPDTAAGLGIADGDRVEVRSRRGAVRVPAQISADISPGCCFVPMHFNDAAGPDLAVNAVTSDAVDQDSLQPEFKACAVVLTRIDQPLETPPVTAEPLDAHPLAGVFGTVGRRPEPEPAEQAYLSGLVHGLTANPPVDEIPTIPAQSPLSEDVRAWADGVLAGFYSRTPAAAVAHRAPAQPSVTVVWASQTGTAEEYAIGLEPTLGSAGVTTTVRCADAVDLDELHGTVLFVVSTTGDGDPPDNGAALWTRLSAATESDVDDLAYAVIGFGDSSYADFCGFARKLDGRLAHLGATRIAARVSCEPGDDAVADAWIAALLPQLASPQPSSADPSGSSSTGLSSSSSSDLPGSSSAVETYSRKNPLTTSLVANELLTGESSAKEVRRLAFDLPAGTLTYTAGDALGVWPSNSPSLVDEWLTATGLDGDLPVAVGSGETPLRSALSEQFEIARLTRDLLVFVSDRHDDPFLQTLVDDREAFSDWSWGRQSVDLLAAYPVVADVEEWLTVLRPLQPRLYSISSSPRSRADRVEITVSAVRFAAAESGSTRGGVCSTFLADSSPDTPVRVFVQPNAKFGPPADSDAPAIMIGPGTGVAPFRGFLHDRAASGASGDNWLFFGDQHRASDYLYRDELGELSDTGVLDRLDVAFSRDQAEKVYVQDLMREHAAELWSWIRRGAHVYVCGDASRMARDVDDALREIVAQQGRLAPHSADQYVTALAADHRYVRDVY</sequence>
<dbReference type="InterPro" id="IPR001709">
    <property type="entry name" value="Flavoprot_Pyr_Nucl_cyt_Rdtase"/>
</dbReference>
<dbReference type="Gene3D" id="2.20.25.90">
    <property type="entry name" value="ADC-like domains"/>
    <property type="match status" value="1"/>
</dbReference>
<dbReference type="InterPro" id="IPR039261">
    <property type="entry name" value="FNR_nucleotide-bd"/>
</dbReference>
<evidence type="ECO:0000313" key="24">
    <source>
        <dbReference type="Proteomes" id="UP000035009"/>
    </source>
</evidence>
<dbReference type="PROSITE" id="PS51384">
    <property type="entry name" value="FAD_FR"/>
    <property type="match status" value="1"/>
</dbReference>
<dbReference type="InterPro" id="IPR001433">
    <property type="entry name" value="OxRdtase_FAD/NAD-bd"/>
</dbReference>
<dbReference type="eggNOG" id="COG0243">
    <property type="taxonomic scope" value="Bacteria"/>
</dbReference>
<comment type="catalytic activity">
    <reaction evidence="18">
        <text>hydrogen sulfide + 3 NADP(+) + 3 H2O = sulfite + 3 NADPH + 4 H(+)</text>
        <dbReference type="Rhea" id="RHEA:13801"/>
        <dbReference type="ChEBI" id="CHEBI:15377"/>
        <dbReference type="ChEBI" id="CHEBI:15378"/>
        <dbReference type="ChEBI" id="CHEBI:17359"/>
        <dbReference type="ChEBI" id="CHEBI:29919"/>
        <dbReference type="ChEBI" id="CHEBI:57783"/>
        <dbReference type="ChEBI" id="CHEBI:58349"/>
        <dbReference type="EC" id="1.8.1.2"/>
    </reaction>
</comment>
<dbReference type="CDD" id="cd02754">
    <property type="entry name" value="MopB_Nitrate-R-NapA-like"/>
    <property type="match status" value="1"/>
</dbReference>
<dbReference type="InterPro" id="IPR001094">
    <property type="entry name" value="Flavdoxin-like"/>
</dbReference>
<feature type="region of interest" description="Disordered" evidence="19">
    <location>
        <begin position="944"/>
        <end position="978"/>
    </location>
</feature>
<dbReference type="GO" id="GO:0046872">
    <property type="term" value="F:metal ion binding"/>
    <property type="evidence" value="ECO:0007669"/>
    <property type="project" value="UniProtKB-KW"/>
</dbReference>
<keyword evidence="16" id="KW-0411">Iron-sulfur</keyword>
<evidence type="ECO:0000256" key="13">
    <source>
        <dbReference type="ARBA" id="ARBA00022857"/>
    </source>
</evidence>
<dbReference type="Gene3D" id="3.40.50.80">
    <property type="entry name" value="Nucleotide-binding domain of ferredoxin-NADP reductase (FNR) module"/>
    <property type="match status" value="1"/>
</dbReference>
<dbReference type="PRINTS" id="PR00369">
    <property type="entry name" value="FLAVODOXIN"/>
</dbReference>
<dbReference type="Gene3D" id="3.40.50.740">
    <property type="match status" value="1"/>
</dbReference>
<dbReference type="InterPro" id="IPR029039">
    <property type="entry name" value="Flavoprotein-like_sf"/>
</dbReference>
<evidence type="ECO:0000259" key="20">
    <source>
        <dbReference type="PROSITE" id="PS50902"/>
    </source>
</evidence>
<evidence type="ECO:0000256" key="17">
    <source>
        <dbReference type="ARBA" id="ARBA00023063"/>
    </source>
</evidence>
<dbReference type="Gene3D" id="1.20.990.10">
    <property type="entry name" value="NADPH-cytochrome p450 Reductase, Chain A, domain 3"/>
    <property type="match status" value="1"/>
</dbReference>
<comment type="cofactor">
    <cofactor evidence="3">
        <name>[4Fe-4S] cluster</name>
        <dbReference type="ChEBI" id="CHEBI:49883"/>
    </cofactor>
</comment>
<feature type="domain" description="Flavodoxin-like" evidence="20">
    <location>
        <begin position="802"/>
        <end position="938"/>
    </location>
</feature>
<dbReference type="PANTHER" id="PTHR43105">
    <property type="entry name" value="RESPIRATORY NITRATE REDUCTASE"/>
    <property type="match status" value="1"/>
</dbReference>
<dbReference type="eggNOG" id="COG0369">
    <property type="taxonomic scope" value="Bacteria"/>
</dbReference>
<gene>
    <name evidence="23" type="ORF">GM1_012_00180</name>
</gene>
<dbReference type="InterPro" id="IPR006963">
    <property type="entry name" value="Mopterin_OxRdtase_4Fe-4S_dom"/>
</dbReference>
<dbReference type="InterPro" id="IPR006655">
    <property type="entry name" value="Mopterin_OxRdtase_prok_CS"/>
</dbReference>
<evidence type="ECO:0000256" key="11">
    <source>
        <dbReference type="ARBA" id="ARBA00022723"/>
    </source>
</evidence>
<dbReference type="STRING" id="410332.SAMN04488550_1776"/>
<evidence type="ECO:0000256" key="3">
    <source>
        <dbReference type="ARBA" id="ARBA00001966"/>
    </source>
</evidence>
<dbReference type="InterPro" id="IPR006656">
    <property type="entry name" value="Mopterin_OxRdtase"/>
</dbReference>
<evidence type="ECO:0000256" key="4">
    <source>
        <dbReference type="ARBA" id="ARBA00001974"/>
    </source>
</evidence>
<evidence type="ECO:0000256" key="6">
    <source>
        <dbReference type="ARBA" id="ARBA00012604"/>
    </source>
</evidence>
<dbReference type="SUPFAM" id="SSF53706">
    <property type="entry name" value="Formate dehydrogenase/DMSO reductase, domains 1-3"/>
    <property type="match status" value="1"/>
</dbReference>
<dbReference type="GO" id="GO:0043546">
    <property type="term" value="F:molybdopterin cofactor binding"/>
    <property type="evidence" value="ECO:0007669"/>
    <property type="project" value="InterPro"/>
</dbReference>
<evidence type="ECO:0000256" key="2">
    <source>
        <dbReference type="ARBA" id="ARBA00001942"/>
    </source>
</evidence>
<dbReference type="Gene3D" id="3.40.50.360">
    <property type="match status" value="1"/>
</dbReference>
<evidence type="ECO:0000256" key="18">
    <source>
        <dbReference type="ARBA" id="ARBA00052219"/>
    </source>
</evidence>
<keyword evidence="10" id="KW-0288">FMN</keyword>
<dbReference type="Gene3D" id="2.40.40.20">
    <property type="match status" value="1"/>
</dbReference>
<evidence type="ECO:0000256" key="16">
    <source>
        <dbReference type="ARBA" id="ARBA00023014"/>
    </source>
</evidence>
<evidence type="ECO:0000256" key="1">
    <source>
        <dbReference type="ARBA" id="ARBA00001917"/>
    </source>
</evidence>